<dbReference type="Proteomes" id="UP000220340">
    <property type="component" value="Unassembled WGS sequence"/>
</dbReference>
<comment type="caution">
    <text evidence="2">The sequence shown here is derived from an EMBL/GenBank/DDBJ whole genome shotgun (WGS) entry which is preliminary data.</text>
</comment>
<sequence>MTSTAVPAPVPSSIEEVTARWLTDALPRQSTVTAVHAERIAEDTGFSARLYRLQLTGLDVPASVIVKLPAESAARGGMELLGGYRRELAFYRHIAPAAPIATADCHVARIEGDTFVLVLEDLRDWDNADHLAGLSMDRARSCIGALADLHAWSVRRADPAALQDFPAIDNHLTRDLLLPAFTPGWQMYLDKTGRSVPPAVADFADRFAELAPQALSALSARPMLLHGDIRADNMFFRGDELKIVDFQLAVRGAGAADIAYLVSQGLPTAARRGHDETLVRDYIDALQQRGVTDYGFDEAWRHYRFGVALLLYMPVVALLTWDVVPERSRRLCVALIDRAVAAIEDIGALAEFA</sequence>
<dbReference type="EMBL" id="MIJD01000135">
    <property type="protein sequence ID" value="OPE53721.1"/>
    <property type="molecule type" value="Genomic_DNA"/>
</dbReference>
<feature type="domain" description="CHK kinase-like" evidence="1">
    <location>
        <begin position="117"/>
        <end position="292"/>
    </location>
</feature>
<evidence type="ECO:0000313" key="2">
    <source>
        <dbReference type="EMBL" id="OPE53721.1"/>
    </source>
</evidence>
<dbReference type="SUPFAM" id="SSF56112">
    <property type="entry name" value="Protein kinase-like (PK-like)"/>
    <property type="match status" value="1"/>
</dbReference>
<evidence type="ECO:0000313" key="3">
    <source>
        <dbReference type="EMBL" id="PEG54164.1"/>
    </source>
</evidence>
<name>A0A1Q4HFS7_9MYCO</name>
<keyword evidence="5" id="KW-1185">Reference proteome</keyword>
<evidence type="ECO:0000313" key="5">
    <source>
        <dbReference type="Proteomes" id="UP000220340"/>
    </source>
</evidence>
<dbReference type="AlphaFoldDB" id="A0A1Q4HFS7"/>
<evidence type="ECO:0000259" key="1">
    <source>
        <dbReference type="SMART" id="SM00587"/>
    </source>
</evidence>
<gene>
    <name evidence="2" type="ORF">BV510_14065</name>
    <name evidence="3" type="ORF">CRI78_12525</name>
</gene>
<dbReference type="EMBL" id="PDCR01000014">
    <property type="protein sequence ID" value="PEG54164.1"/>
    <property type="molecule type" value="Genomic_DNA"/>
</dbReference>
<reference evidence="3 5" key="2">
    <citation type="submission" date="2017-10" db="EMBL/GenBank/DDBJ databases">
        <title>The new phylogeny of genus Mycobacterium.</title>
        <authorList>
            <person name="Tortoli E."/>
            <person name="Trovato A."/>
            <person name="Cirillo D.M."/>
        </authorList>
    </citation>
    <scope>NUCLEOTIDE SEQUENCE [LARGE SCALE GENOMIC DNA]</scope>
    <source>
        <strain evidence="3 5">IP141170001</strain>
    </source>
</reference>
<dbReference type="InterPro" id="IPR052961">
    <property type="entry name" value="Oxido-Kinase-like_Enzymes"/>
</dbReference>
<organism evidence="2 4">
    <name type="scientific">Mycolicibacterium diernhoferi</name>
    <dbReference type="NCBI Taxonomy" id="1801"/>
    <lineage>
        <taxon>Bacteria</taxon>
        <taxon>Bacillati</taxon>
        <taxon>Actinomycetota</taxon>
        <taxon>Actinomycetes</taxon>
        <taxon>Mycobacteriales</taxon>
        <taxon>Mycobacteriaceae</taxon>
        <taxon>Mycolicibacterium</taxon>
    </lineage>
</organism>
<protein>
    <submittedName>
        <fullName evidence="2">Aminoglycoside phosphotransferase</fullName>
    </submittedName>
</protein>
<reference evidence="2 4" key="1">
    <citation type="submission" date="2016-09" db="EMBL/GenBank/DDBJ databases">
        <title>genome sequences of unsequenced Mycobacteria.</title>
        <authorList>
            <person name="Greninger A.L."/>
            <person name="Jerome K.R."/>
            <person name="Mcnair B."/>
            <person name="Wallis C."/>
            <person name="Fang F."/>
        </authorList>
    </citation>
    <scope>NUCLEOTIDE SEQUENCE [LARGE SCALE GENOMIC DNA]</scope>
    <source>
        <strain evidence="2 4">BM1</strain>
    </source>
</reference>
<dbReference type="InterPro" id="IPR015897">
    <property type="entry name" value="CHK_kinase-like"/>
</dbReference>
<dbReference type="OrthoDB" id="115252at2"/>
<dbReference type="SMART" id="SM00587">
    <property type="entry name" value="CHK"/>
    <property type="match status" value="1"/>
</dbReference>
<accession>A0A1Q4HFS7</accession>
<dbReference type="STRING" id="1801.BRW64_08765"/>
<keyword evidence="2" id="KW-0808">Transferase</keyword>
<evidence type="ECO:0000313" key="4">
    <source>
        <dbReference type="Proteomes" id="UP000191039"/>
    </source>
</evidence>
<dbReference type="InterPro" id="IPR004119">
    <property type="entry name" value="EcKL"/>
</dbReference>
<dbReference type="Pfam" id="PF02958">
    <property type="entry name" value="EcKL"/>
    <property type="match status" value="1"/>
</dbReference>
<dbReference type="PANTHER" id="PTHR23020:SF41">
    <property type="entry name" value="AMINOGLYCOSIDE PHOSPHOTRANSFERASE DOMAIN-CONTAINING PROTEIN"/>
    <property type="match status" value="1"/>
</dbReference>
<dbReference type="PANTHER" id="PTHR23020">
    <property type="entry name" value="UNCHARACTERIZED NUCLEAR HORMONE RECEPTOR-RELATED"/>
    <property type="match status" value="1"/>
</dbReference>
<proteinExistence type="predicted"/>
<dbReference type="Proteomes" id="UP000191039">
    <property type="component" value="Unassembled WGS sequence"/>
</dbReference>
<dbReference type="Gene3D" id="3.90.1200.10">
    <property type="match status" value="1"/>
</dbReference>
<dbReference type="RefSeq" id="WP_073855845.1">
    <property type="nucleotide sequence ID" value="NZ_BAAATC010000019.1"/>
</dbReference>
<dbReference type="GO" id="GO:0016740">
    <property type="term" value="F:transferase activity"/>
    <property type="evidence" value="ECO:0007669"/>
    <property type="project" value="UniProtKB-KW"/>
</dbReference>
<dbReference type="InterPro" id="IPR011009">
    <property type="entry name" value="Kinase-like_dom_sf"/>
</dbReference>